<keyword evidence="2" id="KW-1003">Cell membrane</keyword>
<dbReference type="AlphaFoldDB" id="A0A7I8KX16"/>
<dbReference type="PRINTS" id="PR00019">
    <property type="entry name" value="LEURICHRPT"/>
</dbReference>
<gene>
    <name evidence="8" type="ORF">SI8410_09012899</name>
</gene>
<keyword evidence="9" id="KW-1185">Reference proteome</keyword>
<dbReference type="GO" id="GO:0005886">
    <property type="term" value="C:plasma membrane"/>
    <property type="evidence" value="ECO:0007669"/>
    <property type="project" value="UniProtKB-SubCell"/>
</dbReference>
<protein>
    <submittedName>
        <fullName evidence="8">Uncharacterized protein</fullName>
    </submittedName>
</protein>
<dbReference type="GO" id="GO:0051707">
    <property type="term" value="P:response to other organism"/>
    <property type="evidence" value="ECO:0007669"/>
    <property type="project" value="UniProtKB-ARBA"/>
</dbReference>
<dbReference type="Gene3D" id="3.80.10.10">
    <property type="entry name" value="Ribonuclease Inhibitor"/>
    <property type="match status" value="1"/>
</dbReference>
<evidence type="ECO:0000256" key="4">
    <source>
        <dbReference type="ARBA" id="ARBA00022729"/>
    </source>
</evidence>
<evidence type="ECO:0000256" key="5">
    <source>
        <dbReference type="ARBA" id="ARBA00022737"/>
    </source>
</evidence>
<keyword evidence="6" id="KW-0472">Membrane</keyword>
<proteinExistence type="predicted"/>
<sequence>MRNLYRLGAVFVLPLLLCNAALHAHAQDSAAPMEKKEQESLYSTIRSFVGRWWNGSELFPDPCGSTPVQGVLCDVFDGLWYVTALSVGPVMENSLDCARDSHFPLQLFELGHLRSLSVFSCFSDPARHPVAIPSKGWEKLSGSLESLEARSNRGLTGEVPAAIGALNKLQSLVLEENKLSGELPHELGELSKLRRLVLSGNQFSGSVPASLGSAMSELLILDLSRNALKGLLPPAAGGLRSLEKLDLSSNLLGGVIPAALGELRSLTLLDLRNNNFSGGGAAGSFGFLRGMAALQELLLSNNPLGGEIGSFPWASLENLSAVGLSNTFLGGEIPAAIAGLKGLRFLALDNNRLRGGVPPELESLPAVGALYLSRNNLSGRLQFSSEFYRRMGTRFAAWGNPNLCYAGGGGDDAPIGVQQCRGEQGLATDGDLGGGTSGLRASAAVLSASSSFAGGGGGGAPWAASPAIFLAALLL</sequence>
<dbReference type="InterPro" id="IPR052592">
    <property type="entry name" value="LRR-RLK"/>
</dbReference>
<evidence type="ECO:0000313" key="9">
    <source>
        <dbReference type="Proteomes" id="UP000663760"/>
    </source>
</evidence>
<keyword evidence="3" id="KW-0433">Leucine-rich repeat</keyword>
<dbReference type="Pfam" id="PF13855">
    <property type="entry name" value="LRR_8"/>
    <property type="match status" value="2"/>
</dbReference>
<reference evidence="8" key="1">
    <citation type="submission" date="2020-02" db="EMBL/GenBank/DDBJ databases">
        <authorList>
            <person name="Scholz U."/>
            <person name="Mascher M."/>
            <person name="Fiebig A."/>
        </authorList>
    </citation>
    <scope>NUCLEOTIDE SEQUENCE</scope>
</reference>
<feature type="signal peptide" evidence="7">
    <location>
        <begin position="1"/>
        <end position="26"/>
    </location>
</feature>
<dbReference type="PANTHER" id="PTHR48054">
    <property type="entry name" value="RECEPTOR KINASE-LIKE PROTEIN XA21"/>
    <property type="match status" value="1"/>
</dbReference>
<dbReference type="SMART" id="SM00369">
    <property type="entry name" value="LRR_TYP"/>
    <property type="match status" value="5"/>
</dbReference>
<dbReference type="PANTHER" id="PTHR48054:SF64">
    <property type="entry name" value="OS05G0530701 PROTEIN"/>
    <property type="match status" value="1"/>
</dbReference>
<dbReference type="InterPro" id="IPR032675">
    <property type="entry name" value="LRR_dom_sf"/>
</dbReference>
<evidence type="ECO:0000256" key="3">
    <source>
        <dbReference type="ARBA" id="ARBA00022614"/>
    </source>
</evidence>
<dbReference type="Proteomes" id="UP000663760">
    <property type="component" value="Chromosome 9"/>
</dbReference>
<evidence type="ECO:0000256" key="6">
    <source>
        <dbReference type="ARBA" id="ARBA00023136"/>
    </source>
</evidence>
<evidence type="ECO:0000256" key="2">
    <source>
        <dbReference type="ARBA" id="ARBA00022475"/>
    </source>
</evidence>
<dbReference type="InterPro" id="IPR001611">
    <property type="entry name" value="Leu-rich_rpt"/>
</dbReference>
<dbReference type="Pfam" id="PF00560">
    <property type="entry name" value="LRR_1"/>
    <property type="match status" value="1"/>
</dbReference>
<evidence type="ECO:0000313" key="8">
    <source>
        <dbReference type="EMBL" id="CAA7402221.1"/>
    </source>
</evidence>
<accession>A0A7I8KX16</accession>
<dbReference type="SUPFAM" id="SSF52058">
    <property type="entry name" value="L domain-like"/>
    <property type="match status" value="1"/>
</dbReference>
<dbReference type="EMBL" id="LR746272">
    <property type="protein sequence ID" value="CAA7402221.1"/>
    <property type="molecule type" value="Genomic_DNA"/>
</dbReference>
<keyword evidence="4 7" id="KW-0732">Signal</keyword>
<dbReference type="OrthoDB" id="676979at2759"/>
<comment type="subcellular location">
    <subcellularLocation>
        <location evidence="1">Cell membrane</location>
    </subcellularLocation>
</comment>
<evidence type="ECO:0000256" key="7">
    <source>
        <dbReference type="SAM" id="SignalP"/>
    </source>
</evidence>
<dbReference type="FunFam" id="3.80.10.10:FF:000269">
    <property type="entry name" value="Piriformospora indica-insensitive protein 2"/>
    <property type="match status" value="1"/>
</dbReference>
<keyword evidence="5" id="KW-0677">Repeat</keyword>
<feature type="chain" id="PRO_5029504135" evidence="7">
    <location>
        <begin position="27"/>
        <end position="475"/>
    </location>
</feature>
<organism evidence="8 9">
    <name type="scientific">Spirodela intermedia</name>
    <name type="common">Intermediate duckweed</name>
    <dbReference type="NCBI Taxonomy" id="51605"/>
    <lineage>
        <taxon>Eukaryota</taxon>
        <taxon>Viridiplantae</taxon>
        <taxon>Streptophyta</taxon>
        <taxon>Embryophyta</taxon>
        <taxon>Tracheophyta</taxon>
        <taxon>Spermatophyta</taxon>
        <taxon>Magnoliopsida</taxon>
        <taxon>Liliopsida</taxon>
        <taxon>Araceae</taxon>
        <taxon>Lemnoideae</taxon>
        <taxon>Spirodela</taxon>
    </lineage>
</organism>
<dbReference type="InterPro" id="IPR003591">
    <property type="entry name" value="Leu-rich_rpt_typical-subtyp"/>
</dbReference>
<name>A0A7I8KX16_SPIIN</name>
<evidence type="ECO:0000256" key="1">
    <source>
        <dbReference type="ARBA" id="ARBA00004236"/>
    </source>
</evidence>